<proteinExistence type="predicted"/>
<dbReference type="EMBL" id="CP003257">
    <property type="protein sequence ID" value="AEX86359.1"/>
    <property type="molecule type" value="Genomic_DNA"/>
</dbReference>
<dbReference type="AlphaFoldDB" id="H2J6S8"/>
<dbReference type="InterPro" id="IPR013211">
    <property type="entry name" value="LVIVD"/>
</dbReference>
<organism evidence="2 3">
    <name type="scientific">Marinitoga piezophila (strain DSM 14283 / JCM 11233 / KA3)</name>
    <dbReference type="NCBI Taxonomy" id="443254"/>
    <lineage>
        <taxon>Bacteria</taxon>
        <taxon>Thermotogati</taxon>
        <taxon>Thermotogota</taxon>
        <taxon>Thermotogae</taxon>
        <taxon>Petrotogales</taxon>
        <taxon>Petrotogaceae</taxon>
        <taxon>Marinitoga</taxon>
    </lineage>
</organism>
<feature type="region of interest" description="Disordered" evidence="1">
    <location>
        <begin position="28"/>
        <end position="78"/>
    </location>
</feature>
<dbReference type="Pfam" id="PF08309">
    <property type="entry name" value="LVIVD"/>
    <property type="match status" value="2"/>
</dbReference>
<sequence length="795" mass="93215">MKKALKVFLLVVIALAVIVAILPGDDEETTQSSISSTSSSTQEETYDTSNDEQTDLNYEEEETDEETYEEETTENEKIETENLNVKKLNEGKYFFVAKGNYIGAYDISEKYSLKFIQSVKLPISFQPEDIVYDGRYTYTPNLTIIDWNNIEKPEITYKGYNIAGFSKIKIDKNYAYIYHKDKGILIYDISNKNKPEKLGKFNIKGIYNYFIKDRYMYISGKFEIDDKAYLLLIVDIKDKTNPKIIGKYRNKHEEHDYDQVGYNIYIKDNYAIILEPDKIEIVDISSKSNIRSVKNIDVGGYSGSFYDSSLKSGKAFVDEYKNYIVAGDFKYLFFIDLNKKKIIKAFTVYSNRKIIIGDYLYSLYLVDNSGFLKIFNISNINVDKLEYKTFSFEYFNFEIYKNNLYVFYKNDDYSTGTRVDLKNKSLSSIPQILRPTNYAFYKYFVRKNNEIIYVGKDRVVINEMKDENNIKRTVIKFSEIPELKNSGKTNRVLVDRNKDYVYIIFREPVMIKVLDISDKDFPEVVGELKIENEKFYGYDWPMVRDLNVKGGIRDGEWNRCTDGKYLYLSTTDNLYIVELSENPSIVGKINTPGYILGKGGNYLIVQEGKKDSSGRRFSLTDKLVFIDISDKNNPEIANTIELKGDFSNWEISENKMVYFKYNNNRKYFIDFSDINNIKESEFTFTREENLYSSDDNEYFMNDSKFYVLKLMKSINRDYADIFIDIYDISDITQIKKIKEIELAKYIRPFFSIFEKEDSGIYIYLKYSYIIIDFDTDNDKVNRVMPLPISYAVTGR</sequence>
<reference evidence="2 3" key="1">
    <citation type="journal article" date="2012" name="J. Bacteriol.">
        <title>Complete Genome Sequence of the Thermophilic, Piezophilic, Heterotrophic Bacterium Marinitoga piezophila KA3.</title>
        <authorList>
            <person name="Lucas S."/>
            <person name="Han J."/>
            <person name="Lapidus A."/>
            <person name="Cheng J.F."/>
            <person name="Goodwin L.A."/>
            <person name="Pitluck S."/>
            <person name="Peters L."/>
            <person name="Mikhailova N."/>
            <person name="Teshima H."/>
            <person name="Detter J.C."/>
            <person name="Han C."/>
            <person name="Tapia R."/>
            <person name="Land M."/>
            <person name="Hauser L."/>
            <person name="Kyrpides N.C."/>
            <person name="Ivanova N."/>
            <person name="Pagani I."/>
            <person name="Vannier P."/>
            <person name="Oger P."/>
            <person name="Bartlett D.H."/>
            <person name="Noll K.M."/>
            <person name="Woyke T."/>
            <person name="Jebbar M."/>
        </authorList>
    </citation>
    <scope>NUCLEOTIDE SEQUENCE [LARGE SCALE GENOMIC DNA]</scope>
    <source>
        <strain evidence="3">DSM 14283 / JCM 11233 / KA3</strain>
    </source>
</reference>
<protein>
    <recommendedName>
        <fullName evidence="4">LVIVD repeat protein</fullName>
    </recommendedName>
</protein>
<name>H2J6S8_MARPK</name>
<reference evidence="3" key="2">
    <citation type="submission" date="2012-01" db="EMBL/GenBank/DDBJ databases">
        <title>Complete sequence of chromosome of Marinitoga piezophila KA3.</title>
        <authorList>
            <person name="Lucas S."/>
            <person name="Han J."/>
            <person name="Lapidus A."/>
            <person name="Cheng J.-F."/>
            <person name="Goodwin L."/>
            <person name="Pitluck S."/>
            <person name="Peters L."/>
            <person name="Mikhailova N."/>
            <person name="Teshima H."/>
            <person name="Detter J.C."/>
            <person name="Han C."/>
            <person name="Tapia R."/>
            <person name="Land M."/>
            <person name="Hauser L."/>
            <person name="Kyrpides N."/>
            <person name="Ivanova N."/>
            <person name="Pagani I."/>
            <person name="Jebbar M."/>
            <person name="Vannier P."/>
            <person name="Oger P."/>
            <person name="Cario A."/>
            <person name="Bartlett D."/>
            <person name="Noll K.M."/>
            <person name="Woyke T."/>
        </authorList>
    </citation>
    <scope>NUCLEOTIDE SEQUENCE [LARGE SCALE GENOMIC DNA]</scope>
    <source>
        <strain evidence="3">DSM 14283 / JCM 11233 / KA3</strain>
    </source>
</reference>
<keyword evidence="3" id="KW-1185">Reference proteome</keyword>
<evidence type="ECO:0000313" key="3">
    <source>
        <dbReference type="Proteomes" id="UP000007161"/>
    </source>
</evidence>
<dbReference type="SUPFAM" id="SSF50998">
    <property type="entry name" value="Quinoprotein alcohol dehydrogenase-like"/>
    <property type="match status" value="1"/>
</dbReference>
<dbReference type="eggNOG" id="COG5276">
    <property type="taxonomic scope" value="Bacteria"/>
</dbReference>
<evidence type="ECO:0008006" key="4">
    <source>
        <dbReference type="Google" id="ProtNLM"/>
    </source>
</evidence>
<feature type="compositionally biased region" description="Low complexity" evidence="1">
    <location>
        <begin position="30"/>
        <end position="43"/>
    </location>
</feature>
<dbReference type="InterPro" id="IPR011047">
    <property type="entry name" value="Quinoprotein_ADH-like_sf"/>
</dbReference>
<dbReference type="STRING" id="443254.Marpi_1983"/>
<dbReference type="KEGG" id="mpz:Marpi_1983"/>
<dbReference type="HOGENOM" id="CLU_374206_0_0_0"/>
<dbReference type="RefSeq" id="WP_014297429.1">
    <property type="nucleotide sequence ID" value="NC_016751.1"/>
</dbReference>
<evidence type="ECO:0000313" key="2">
    <source>
        <dbReference type="EMBL" id="AEX86359.1"/>
    </source>
</evidence>
<feature type="compositionally biased region" description="Acidic residues" evidence="1">
    <location>
        <begin position="44"/>
        <end position="73"/>
    </location>
</feature>
<gene>
    <name evidence="2" type="ordered locus">Marpi_1983</name>
</gene>
<accession>H2J6S8</accession>
<evidence type="ECO:0000256" key="1">
    <source>
        <dbReference type="SAM" id="MobiDB-lite"/>
    </source>
</evidence>
<dbReference type="Proteomes" id="UP000007161">
    <property type="component" value="Chromosome"/>
</dbReference>